<evidence type="ECO:0000313" key="1">
    <source>
        <dbReference type="EMBL" id="VEL37118.1"/>
    </source>
</evidence>
<dbReference type="EMBL" id="CAAALY010254066">
    <property type="protein sequence ID" value="VEL37118.1"/>
    <property type="molecule type" value="Genomic_DNA"/>
</dbReference>
<dbReference type="AlphaFoldDB" id="A0A448XIA6"/>
<gene>
    <name evidence="1" type="ORF">PXEA_LOCUS30558</name>
</gene>
<proteinExistence type="predicted"/>
<organism evidence="1 2">
    <name type="scientific">Protopolystoma xenopodis</name>
    <dbReference type="NCBI Taxonomy" id="117903"/>
    <lineage>
        <taxon>Eukaryota</taxon>
        <taxon>Metazoa</taxon>
        <taxon>Spiralia</taxon>
        <taxon>Lophotrochozoa</taxon>
        <taxon>Platyhelminthes</taxon>
        <taxon>Monogenea</taxon>
        <taxon>Polyopisthocotylea</taxon>
        <taxon>Polystomatidea</taxon>
        <taxon>Polystomatidae</taxon>
        <taxon>Protopolystoma</taxon>
    </lineage>
</organism>
<reference evidence="1" key="1">
    <citation type="submission" date="2018-11" db="EMBL/GenBank/DDBJ databases">
        <authorList>
            <consortium name="Pathogen Informatics"/>
        </authorList>
    </citation>
    <scope>NUCLEOTIDE SEQUENCE</scope>
</reference>
<dbReference type="Proteomes" id="UP000784294">
    <property type="component" value="Unassembled WGS sequence"/>
</dbReference>
<protein>
    <submittedName>
        <fullName evidence="1">Uncharacterized protein</fullName>
    </submittedName>
</protein>
<comment type="caution">
    <text evidence="1">The sequence shown here is derived from an EMBL/GenBank/DDBJ whole genome shotgun (WGS) entry which is preliminary data.</text>
</comment>
<keyword evidence="2" id="KW-1185">Reference proteome</keyword>
<accession>A0A448XIA6</accession>
<name>A0A448XIA6_9PLAT</name>
<sequence length="78" mass="8782">MLQQLSFRLKRQVDAIRRMVSFAAATVDSCEQVLNPPACSPTESMLTFRPSCDGHVLTMLHENTKTRQLAGFKSIHFS</sequence>
<evidence type="ECO:0000313" key="2">
    <source>
        <dbReference type="Proteomes" id="UP000784294"/>
    </source>
</evidence>